<proteinExistence type="predicted"/>
<dbReference type="InterPro" id="IPR023631">
    <property type="entry name" value="Amidase_dom"/>
</dbReference>
<evidence type="ECO:0000259" key="1">
    <source>
        <dbReference type="Pfam" id="PF01425"/>
    </source>
</evidence>
<accession>X1EW98</accession>
<gene>
    <name evidence="2" type="ORF">S03H2_10778</name>
</gene>
<feature type="domain" description="Amidase" evidence="1">
    <location>
        <begin position="25"/>
        <end position="90"/>
    </location>
</feature>
<dbReference type="InterPro" id="IPR000120">
    <property type="entry name" value="Amidase"/>
</dbReference>
<evidence type="ECO:0000313" key="2">
    <source>
        <dbReference type="EMBL" id="GAH37656.1"/>
    </source>
</evidence>
<dbReference type="EMBL" id="BARU01005527">
    <property type="protein sequence ID" value="GAH37656.1"/>
    <property type="molecule type" value="Genomic_DNA"/>
</dbReference>
<dbReference type="Pfam" id="PF01425">
    <property type="entry name" value="Amidase"/>
    <property type="match status" value="1"/>
</dbReference>
<organism evidence="2">
    <name type="scientific">marine sediment metagenome</name>
    <dbReference type="NCBI Taxonomy" id="412755"/>
    <lineage>
        <taxon>unclassified sequences</taxon>
        <taxon>metagenomes</taxon>
        <taxon>ecological metagenomes</taxon>
    </lineage>
</organism>
<dbReference type="AlphaFoldDB" id="X1EW98"/>
<protein>
    <recommendedName>
        <fullName evidence="1">Amidase domain-containing protein</fullName>
    </recommendedName>
</protein>
<reference evidence="2" key="1">
    <citation type="journal article" date="2014" name="Front. Microbiol.">
        <title>High frequency of phylogenetically diverse reductive dehalogenase-homologous genes in deep subseafloor sedimentary metagenomes.</title>
        <authorList>
            <person name="Kawai M."/>
            <person name="Futagami T."/>
            <person name="Toyoda A."/>
            <person name="Takaki Y."/>
            <person name="Nishi S."/>
            <person name="Hori S."/>
            <person name="Arai W."/>
            <person name="Tsubouchi T."/>
            <person name="Morono Y."/>
            <person name="Uchiyama I."/>
            <person name="Ito T."/>
            <person name="Fujiyama A."/>
            <person name="Inagaki F."/>
            <person name="Takami H."/>
        </authorList>
    </citation>
    <scope>NUCLEOTIDE SEQUENCE</scope>
    <source>
        <strain evidence="2">Expedition CK06-06</strain>
    </source>
</reference>
<sequence length="90" mass="10007">MEPYKLSLAEASRMIRDGSLTPTRLAESLLDRIDKLEPVVEAWVTVDPEAAMEAAEAATREAEEGRIRSPLHGVPFGVKDIYYTEGMRTT</sequence>
<dbReference type="InterPro" id="IPR036928">
    <property type="entry name" value="AS_sf"/>
</dbReference>
<comment type="caution">
    <text evidence="2">The sequence shown here is derived from an EMBL/GenBank/DDBJ whole genome shotgun (WGS) entry which is preliminary data.</text>
</comment>
<dbReference type="GO" id="GO:0003824">
    <property type="term" value="F:catalytic activity"/>
    <property type="evidence" value="ECO:0007669"/>
    <property type="project" value="InterPro"/>
</dbReference>
<dbReference type="PANTHER" id="PTHR11895">
    <property type="entry name" value="TRANSAMIDASE"/>
    <property type="match status" value="1"/>
</dbReference>
<name>X1EW98_9ZZZZ</name>
<feature type="non-terminal residue" evidence="2">
    <location>
        <position position="90"/>
    </location>
</feature>
<dbReference type="Gene3D" id="3.90.1300.10">
    <property type="entry name" value="Amidase signature (AS) domain"/>
    <property type="match status" value="1"/>
</dbReference>
<dbReference type="PANTHER" id="PTHR11895:SF7">
    <property type="entry name" value="GLUTAMYL-TRNA(GLN) AMIDOTRANSFERASE SUBUNIT A, MITOCHONDRIAL"/>
    <property type="match status" value="1"/>
</dbReference>
<dbReference type="SUPFAM" id="SSF75304">
    <property type="entry name" value="Amidase signature (AS) enzymes"/>
    <property type="match status" value="1"/>
</dbReference>